<feature type="transmembrane region" description="Helical" evidence="19">
    <location>
        <begin position="43"/>
        <end position="67"/>
    </location>
</feature>
<comment type="function">
    <text evidence="13">An odorant receptor which affects chemotaxis to the volatile odorant diacetyl. Specifies AWA neuronal cell fate via the odr-7 pathway.</text>
</comment>
<keyword evidence="8" id="KW-0969">Cilium</keyword>
<dbReference type="AlphaFoldDB" id="Q965K9"/>
<dbReference type="InParanoid" id="Q965K9"/>
<keyword evidence="2" id="KW-1003">Cell membrane</keyword>
<evidence type="ECO:0000256" key="6">
    <source>
        <dbReference type="ARBA" id="ARBA00022725"/>
    </source>
</evidence>
<dbReference type="CTD" id="192018"/>
<dbReference type="PANTHER" id="PTHR22943">
    <property type="entry name" value="7-TRANSMEMBRANE DOMAIN RECEPTOR C.ELEGANS"/>
    <property type="match status" value="1"/>
</dbReference>
<accession>Q965K9</accession>
<dbReference type="PANTHER" id="PTHR22943:SF251">
    <property type="entry name" value="SEVEN TM RECEPTOR"/>
    <property type="match status" value="1"/>
</dbReference>
<dbReference type="EMBL" id="BX284605">
    <property type="protein sequence ID" value="CCD74370.2"/>
    <property type="molecule type" value="Genomic_DNA"/>
</dbReference>
<dbReference type="AGR" id="WB:WBGene00006205"/>
<evidence type="ECO:0000256" key="17">
    <source>
        <dbReference type="ARBA" id="ARBA00078653"/>
    </source>
</evidence>
<feature type="transmembrane region" description="Helical" evidence="19">
    <location>
        <begin position="290"/>
        <end position="310"/>
    </location>
</feature>
<keyword evidence="7 19" id="KW-1133">Transmembrane helix</keyword>
<evidence type="ECO:0000256" key="19">
    <source>
        <dbReference type="SAM" id="Phobius"/>
    </source>
</evidence>
<feature type="transmembrane region" description="Helical" evidence="19">
    <location>
        <begin position="87"/>
        <end position="114"/>
    </location>
</feature>
<evidence type="ECO:0000256" key="15">
    <source>
        <dbReference type="ARBA" id="ARBA00064300"/>
    </source>
</evidence>
<gene>
    <name evidence="20 22" type="primary">str-160</name>
    <name evidence="20" type="ORF">CELE_ZK697.10</name>
    <name evidence="22" type="ORF">ZK697.10</name>
</gene>
<comment type="similarity">
    <text evidence="14">Belongs to the nematode receptor-like protein str family.</text>
</comment>
<evidence type="ECO:0000313" key="22">
    <source>
        <dbReference type="WormBase" id="ZK697.10"/>
    </source>
</evidence>
<keyword evidence="21" id="KW-1185">Reference proteome</keyword>
<evidence type="ECO:0000256" key="11">
    <source>
        <dbReference type="ARBA" id="ARBA00023180"/>
    </source>
</evidence>
<dbReference type="PaxDb" id="6239-ZK697.10"/>
<comment type="subunit">
    <text evidence="15">Interacts with odr-4.</text>
</comment>
<evidence type="ECO:0000256" key="16">
    <source>
        <dbReference type="ARBA" id="ARBA00067967"/>
    </source>
</evidence>
<evidence type="ECO:0000313" key="21">
    <source>
        <dbReference type="Proteomes" id="UP000001940"/>
    </source>
</evidence>
<feature type="transmembrane region" description="Helical" evidence="19">
    <location>
        <begin position="201"/>
        <end position="222"/>
    </location>
</feature>
<evidence type="ECO:0000256" key="10">
    <source>
        <dbReference type="ARBA" id="ARBA00023170"/>
    </source>
</evidence>
<evidence type="ECO:0000256" key="13">
    <source>
        <dbReference type="ARBA" id="ARBA00054965"/>
    </source>
</evidence>
<dbReference type="KEGG" id="cel:CELE_ZK697.10"/>
<reference evidence="20 21" key="1">
    <citation type="journal article" date="1998" name="Science">
        <title>Genome sequence of the nematode C. elegans: a platform for investigating biology.</title>
        <authorList>
            <consortium name="The C. elegans sequencing consortium"/>
            <person name="Sulson J.E."/>
            <person name="Waterston R."/>
        </authorList>
    </citation>
    <scope>NUCLEOTIDE SEQUENCE [LARGE SCALE GENOMIC DNA]</scope>
    <source>
        <strain evidence="20 21">Bristol N2</strain>
    </source>
</reference>
<evidence type="ECO:0000256" key="8">
    <source>
        <dbReference type="ARBA" id="ARBA00023069"/>
    </source>
</evidence>
<keyword evidence="5 19" id="KW-0812">Transmembrane</keyword>
<sequence length="340" mass="39322">MGTYSLIKSIFQTSSCLFSLLTNCVIIVLIFSSSPSKMGSYKYLLCYFSMLSSFVAFLDLLISPYVYSFGSCAVTIMDLRDTIFEKHSNVAFCLLVFICGSFGASLFAIAINFIYRYFALERKGRLQYFKGKRLVHWISLSLLAGIIESLLFLFLGPQRELSDYVRANLREFYDLDVDKTVYVGWWYWKMENGNVNLSVDYLLKFLIMNISMIIPFFTIVYYGTKSYFKIKTVLSQGESEYSRRLQSQLYKVLVAQTFIPVVFLFIPTGFFLICPLFGLNIQWSNKPIISMYSLYIALDSIPVIFLVDEYRNAFYNFFRRLFLKNEVASVSAFDSNLAIS</sequence>
<dbReference type="Pfam" id="PF10326">
    <property type="entry name" value="7TM_GPCR_Str"/>
    <property type="match status" value="1"/>
</dbReference>
<dbReference type="PhylomeDB" id="Q965K9"/>
<dbReference type="UCSC" id="ZK697.10">
    <property type="organism name" value="c. elegans"/>
</dbReference>
<dbReference type="SMR" id="Q965K9"/>
<evidence type="ECO:0000256" key="9">
    <source>
        <dbReference type="ARBA" id="ARBA00023136"/>
    </source>
</evidence>
<evidence type="ECO:0000313" key="20">
    <source>
        <dbReference type="EMBL" id="CCD74370.2"/>
    </source>
</evidence>
<evidence type="ECO:0000256" key="3">
    <source>
        <dbReference type="ARBA" id="ARBA00022500"/>
    </source>
</evidence>
<dbReference type="RefSeq" id="NP_503493.2">
    <property type="nucleotide sequence ID" value="NM_071092.2"/>
</dbReference>
<keyword evidence="11" id="KW-0325">Glycoprotein</keyword>
<protein>
    <recommendedName>
        <fullName evidence="16">Serpentine receptor class r-10</fullName>
    </recommendedName>
    <alternativeName>
        <fullName evidence="17">Odorant response abnormal protein 10</fullName>
    </alternativeName>
    <alternativeName>
        <fullName evidence="18">Olfactory receptor 10</fullName>
    </alternativeName>
</protein>
<dbReference type="GO" id="GO:0042048">
    <property type="term" value="P:olfactory behavior"/>
    <property type="evidence" value="ECO:0000318"/>
    <property type="project" value="GO_Central"/>
</dbReference>
<comment type="subcellular location">
    <subcellularLocation>
        <location evidence="1">Cell projection</location>
        <location evidence="1">Cilium membrane</location>
        <topology evidence="1">Multi-pass membrane protein</topology>
    </subcellularLocation>
</comment>
<keyword evidence="10 20" id="KW-0675">Receptor</keyword>
<dbReference type="OMA" id="MYMDLRG"/>
<dbReference type="GO" id="GO:0006935">
    <property type="term" value="P:chemotaxis"/>
    <property type="evidence" value="ECO:0007669"/>
    <property type="project" value="UniProtKB-KW"/>
</dbReference>
<evidence type="ECO:0000256" key="18">
    <source>
        <dbReference type="ARBA" id="ARBA00082489"/>
    </source>
</evidence>
<evidence type="ECO:0000256" key="1">
    <source>
        <dbReference type="ARBA" id="ARBA00004272"/>
    </source>
</evidence>
<dbReference type="GO" id="GO:0005886">
    <property type="term" value="C:plasma membrane"/>
    <property type="evidence" value="ECO:0000318"/>
    <property type="project" value="GO_Central"/>
</dbReference>
<dbReference type="FunFam" id="1.20.1070.10:FF:000128">
    <property type="entry name" value="Seven TM Receptor"/>
    <property type="match status" value="1"/>
</dbReference>
<dbReference type="FunCoup" id="Q965K9">
    <property type="interactions" value="80"/>
</dbReference>
<dbReference type="HOGENOM" id="CLU_036335_2_0_1"/>
<evidence type="ECO:0000256" key="7">
    <source>
        <dbReference type="ARBA" id="ARBA00022989"/>
    </source>
</evidence>
<dbReference type="OrthoDB" id="5791246at2759"/>
<dbReference type="Proteomes" id="UP000001940">
    <property type="component" value="Chromosome V"/>
</dbReference>
<dbReference type="GO" id="GO:0038022">
    <property type="term" value="F:G protein-coupled olfactory receptor activity"/>
    <property type="evidence" value="ECO:0000318"/>
    <property type="project" value="GO_Central"/>
</dbReference>
<evidence type="ECO:0000256" key="4">
    <source>
        <dbReference type="ARBA" id="ARBA00022606"/>
    </source>
</evidence>
<keyword evidence="6" id="KW-0552">Olfaction</keyword>
<proteinExistence type="inferred from homology"/>
<dbReference type="SUPFAM" id="SSF81321">
    <property type="entry name" value="Family A G protein-coupled receptor-like"/>
    <property type="match status" value="1"/>
</dbReference>
<dbReference type="GO" id="GO:0060170">
    <property type="term" value="C:ciliary membrane"/>
    <property type="evidence" value="ECO:0007669"/>
    <property type="project" value="UniProtKB-SubCell"/>
</dbReference>
<keyword evidence="3" id="KW-0145">Chemotaxis</keyword>
<dbReference type="WormBase" id="ZK697.10">
    <property type="protein sequence ID" value="CE47324"/>
    <property type="gene ID" value="WBGene00006205"/>
    <property type="gene designation" value="str-160"/>
</dbReference>
<evidence type="ECO:0000256" key="12">
    <source>
        <dbReference type="ARBA" id="ARBA00023273"/>
    </source>
</evidence>
<keyword evidence="4" id="KW-0716">Sensory transduction</keyword>
<feature type="transmembrane region" description="Helical" evidence="19">
    <location>
        <begin position="252"/>
        <end position="278"/>
    </location>
</feature>
<dbReference type="InterPro" id="IPR019428">
    <property type="entry name" value="7TM_GPCR_serpentine_rcpt_Str"/>
</dbReference>
<evidence type="ECO:0000256" key="5">
    <source>
        <dbReference type="ARBA" id="ARBA00022692"/>
    </source>
</evidence>
<dbReference type="GO" id="GO:0007186">
    <property type="term" value="P:G protein-coupled receptor signaling pathway"/>
    <property type="evidence" value="ECO:0000318"/>
    <property type="project" value="GO_Central"/>
</dbReference>
<dbReference type="GeneID" id="192018"/>
<evidence type="ECO:0000256" key="14">
    <source>
        <dbReference type="ARBA" id="ARBA00061678"/>
    </source>
</evidence>
<keyword evidence="9 19" id="KW-0472">Membrane</keyword>
<name>Q965K9_CAEEL</name>
<keyword evidence="12" id="KW-0966">Cell projection</keyword>
<feature type="transmembrane region" description="Helical" evidence="19">
    <location>
        <begin position="134"/>
        <end position="155"/>
    </location>
</feature>
<dbReference type="eggNOG" id="ENOG502TG15">
    <property type="taxonomic scope" value="Eukaryota"/>
</dbReference>
<evidence type="ECO:0000256" key="2">
    <source>
        <dbReference type="ARBA" id="ARBA00022475"/>
    </source>
</evidence>
<organism evidence="20 21">
    <name type="scientific">Caenorhabditis elegans</name>
    <dbReference type="NCBI Taxonomy" id="6239"/>
    <lineage>
        <taxon>Eukaryota</taxon>
        <taxon>Metazoa</taxon>
        <taxon>Ecdysozoa</taxon>
        <taxon>Nematoda</taxon>
        <taxon>Chromadorea</taxon>
        <taxon>Rhabditida</taxon>
        <taxon>Rhabditina</taxon>
        <taxon>Rhabditomorpha</taxon>
        <taxon>Rhabditoidea</taxon>
        <taxon>Rhabditidae</taxon>
        <taxon>Peloderinae</taxon>
        <taxon>Caenorhabditis</taxon>
    </lineage>
</organism>
<feature type="transmembrane region" description="Helical" evidence="19">
    <location>
        <begin position="6"/>
        <end position="31"/>
    </location>
</feature>